<comment type="function">
    <text evidence="1">Putative transcription activator involved in regulating light control of development.</text>
</comment>
<dbReference type="InterPro" id="IPR031052">
    <property type="entry name" value="FHY3/FAR1"/>
</dbReference>
<gene>
    <name evidence="2" type="ORF">Ddye_012365</name>
</gene>
<organism evidence="2 3">
    <name type="scientific">Dipteronia dyeriana</name>
    <dbReference type="NCBI Taxonomy" id="168575"/>
    <lineage>
        <taxon>Eukaryota</taxon>
        <taxon>Viridiplantae</taxon>
        <taxon>Streptophyta</taxon>
        <taxon>Embryophyta</taxon>
        <taxon>Tracheophyta</taxon>
        <taxon>Spermatophyta</taxon>
        <taxon>Magnoliopsida</taxon>
        <taxon>eudicotyledons</taxon>
        <taxon>Gunneridae</taxon>
        <taxon>Pentapetalae</taxon>
        <taxon>rosids</taxon>
        <taxon>malvids</taxon>
        <taxon>Sapindales</taxon>
        <taxon>Sapindaceae</taxon>
        <taxon>Hippocastanoideae</taxon>
        <taxon>Acereae</taxon>
        <taxon>Dipteronia</taxon>
    </lineage>
</organism>
<evidence type="ECO:0000256" key="1">
    <source>
        <dbReference type="RuleBase" id="RU367018"/>
    </source>
</evidence>
<dbReference type="GO" id="GO:0008270">
    <property type="term" value="F:zinc ion binding"/>
    <property type="evidence" value="ECO:0007669"/>
    <property type="project" value="UniProtKB-UniRule"/>
</dbReference>
<keyword evidence="1" id="KW-0862">Zinc</keyword>
<keyword evidence="1" id="KW-0479">Metal-binding</keyword>
<name>A0AAE0CIK0_9ROSI</name>
<reference evidence="2" key="1">
    <citation type="journal article" date="2023" name="Plant J.">
        <title>Genome sequences and population genomics provide insights into the demographic history, inbreeding, and mutation load of two 'living fossil' tree species of Dipteronia.</title>
        <authorList>
            <person name="Feng Y."/>
            <person name="Comes H.P."/>
            <person name="Chen J."/>
            <person name="Zhu S."/>
            <person name="Lu R."/>
            <person name="Zhang X."/>
            <person name="Li P."/>
            <person name="Qiu J."/>
            <person name="Olsen K.M."/>
            <person name="Qiu Y."/>
        </authorList>
    </citation>
    <scope>NUCLEOTIDE SEQUENCE</scope>
    <source>
        <strain evidence="2">KIB01</strain>
    </source>
</reference>
<comment type="caution">
    <text evidence="2">The sequence shown here is derived from an EMBL/GenBank/DDBJ whole genome shotgun (WGS) entry which is preliminary data.</text>
</comment>
<dbReference type="PANTHER" id="PTHR31669:SF283">
    <property type="entry name" value="PROTEIN FAR1-RELATED SEQUENCE"/>
    <property type="match status" value="1"/>
</dbReference>
<comment type="subcellular location">
    <subcellularLocation>
        <location evidence="1">Nucleus</location>
    </subcellularLocation>
</comment>
<evidence type="ECO:0000313" key="2">
    <source>
        <dbReference type="EMBL" id="KAK2652509.1"/>
    </source>
</evidence>
<proteinExistence type="inferred from homology"/>
<dbReference type="EMBL" id="JANJYI010000004">
    <property type="protein sequence ID" value="KAK2652509.1"/>
    <property type="molecule type" value="Genomic_DNA"/>
</dbReference>
<keyword evidence="3" id="KW-1185">Reference proteome</keyword>
<dbReference type="PANTHER" id="PTHR31669">
    <property type="entry name" value="PROTEIN FAR1-RELATED SEQUENCE 10-RELATED"/>
    <property type="match status" value="1"/>
</dbReference>
<keyword evidence="1" id="KW-0539">Nucleus</keyword>
<sequence length="248" mass="28087">MHAFFDGYINSKTTLKQFVEQYENALRDKVEKEKHADFSSLNTQIPCITHYAIEKQFQAIYTNAKFREFQQEVTGKLYCEVSLFPNNLLSGDFVVKEYVQVGEDNHRFVAFIVHLNEVNCEANCNCRLFKSKDLATNNEGTFCMVMEAIDRLKAKLTLDGSGGGSSQCCANLIKDAIGNEDLNNTSNEKSNIFNLLLCHYRVGINIRYNLDRFCYDSRSIEVPRSIFVFGSKGCNTTVSRPSGDDVVA</sequence>
<comment type="similarity">
    <text evidence="1">Belongs to the FHY3/FAR1 family.</text>
</comment>
<keyword evidence="1" id="KW-0863">Zinc-finger</keyword>
<dbReference type="GO" id="GO:0006355">
    <property type="term" value="P:regulation of DNA-templated transcription"/>
    <property type="evidence" value="ECO:0007669"/>
    <property type="project" value="UniProtKB-UniRule"/>
</dbReference>
<accession>A0AAE0CIK0</accession>
<evidence type="ECO:0000313" key="3">
    <source>
        <dbReference type="Proteomes" id="UP001280121"/>
    </source>
</evidence>
<dbReference type="AlphaFoldDB" id="A0AAE0CIK0"/>
<protein>
    <recommendedName>
        <fullName evidence="1">Protein FAR1-RELATED SEQUENCE</fullName>
    </recommendedName>
</protein>
<dbReference type="GO" id="GO:0005634">
    <property type="term" value="C:nucleus"/>
    <property type="evidence" value="ECO:0007669"/>
    <property type="project" value="UniProtKB-SubCell"/>
</dbReference>
<dbReference type="Proteomes" id="UP001280121">
    <property type="component" value="Unassembled WGS sequence"/>
</dbReference>